<reference evidence="5" key="1">
    <citation type="journal article" date="2020" name="mSystems">
        <title>Genome- and Community-Level Interaction Insights into Carbon Utilization and Element Cycling Functions of Hydrothermarchaeota in Hydrothermal Sediment.</title>
        <authorList>
            <person name="Zhou Z."/>
            <person name="Liu Y."/>
            <person name="Xu W."/>
            <person name="Pan J."/>
            <person name="Luo Z.H."/>
            <person name="Li M."/>
        </authorList>
    </citation>
    <scope>NUCLEOTIDE SEQUENCE [LARGE SCALE GENOMIC DNA]</scope>
    <source>
        <strain evidence="5">SpSt-110</strain>
    </source>
</reference>
<evidence type="ECO:0000256" key="2">
    <source>
        <dbReference type="ARBA" id="ARBA00022630"/>
    </source>
</evidence>
<evidence type="ECO:0000259" key="4">
    <source>
        <dbReference type="SMART" id="SM00903"/>
    </source>
</evidence>
<evidence type="ECO:0000256" key="1">
    <source>
        <dbReference type="ARBA" id="ARBA00001917"/>
    </source>
</evidence>
<dbReference type="InterPro" id="IPR002563">
    <property type="entry name" value="Flavin_Rdtase-like_dom"/>
</dbReference>
<dbReference type="PANTHER" id="PTHR43567:SF1">
    <property type="entry name" value="FLAVOREDOXIN"/>
    <property type="match status" value="1"/>
</dbReference>
<proteinExistence type="inferred from homology"/>
<dbReference type="EMBL" id="DRYK01000044">
    <property type="protein sequence ID" value="HHP67791.1"/>
    <property type="molecule type" value="Genomic_DNA"/>
</dbReference>
<organism evidence="5">
    <name type="scientific">Thermogladius calderae</name>
    <dbReference type="NCBI Taxonomy" id="1200300"/>
    <lineage>
        <taxon>Archaea</taxon>
        <taxon>Thermoproteota</taxon>
        <taxon>Thermoprotei</taxon>
        <taxon>Desulfurococcales</taxon>
        <taxon>Desulfurococcaceae</taxon>
        <taxon>Thermogladius</taxon>
    </lineage>
</organism>
<accession>A0A7J3XYW9</accession>
<dbReference type="AlphaFoldDB" id="A0A7J3XYW9"/>
<dbReference type="Pfam" id="PF01613">
    <property type="entry name" value="Flavin_Reduct"/>
    <property type="match status" value="1"/>
</dbReference>
<comment type="similarity">
    <text evidence="3">Belongs to the flavoredoxin family.</text>
</comment>
<evidence type="ECO:0000313" key="5">
    <source>
        <dbReference type="EMBL" id="HHP67791.1"/>
    </source>
</evidence>
<protein>
    <submittedName>
        <fullName evidence="5">Flavin reductase family protein</fullName>
    </submittedName>
</protein>
<evidence type="ECO:0000256" key="3">
    <source>
        <dbReference type="ARBA" id="ARBA00038054"/>
    </source>
</evidence>
<dbReference type="GO" id="GO:0010181">
    <property type="term" value="F:FMN binding"/>
    <property type="evidence" value="ECO:0007669"/>
    <property type="project" value="InterPro"/>
</dbReference>
<keyword evidence="2" id="KW-0285">Flavoprotein</keyword>
<comment type="cofactor">
    <cofactor evidence="1">
        <name>FMN</name>
        <dbReference type="ChEBI" id="CHEBI:58210"/>
    </cofactor>
</comment>
<gene>
    <name evidence="5" type="ORF">ENM60_03235</name>
</gene>
<dbReference type="PANTHER" id="PTHR43567">
    <property type="entry name" value="FLAVOREDOXIN-RELATED-RELATED"/>
    <property type="match status" value="1"/>
</dbReference>
<sequence>MSVRPYRLLYPLRTYLVTSGVYPGEYNVMTADWITVVSARPFYIAVSILPERYTYKLVKKYGELVVAVPGWELLEEVWKAGSLSGPAKLKELKLTFERGTAVKSPVVKEAIANLECKVLDSKLYGDHELFISEVVYTHYNPTAFNAEIIEPGTKIILHVAGGKFTTNNSVIREL</sequence>
<name>A0A7J3XYW9_9CREN</name>
<dbReference type="InterPro" id="IPR052174">
    <property type="entry name" value="Flavoredoxin"/>
</dbReference>
<dbReference type="Gene3D" id="2.30.110.10">
    <property type="entry name" value="Electron Transport, Fmn-binding Protein, Chain A"/>
    <property type="match status" value="1"/>
</dbReference>
<dbReference type="SMART" id="SM00903">
    <property type="entry name" value="Flavin_Reduct"/>
    <property type="match status" value="1"/>
</dbReference>
<dbReference type="InterPro" id="IPR012349">
    <property type="entry name" value="Split_barrel_FMN-bd"/>
</dbReference>
<feature type="domain" description="Flavin reductase like" evidence="4">
    <location>
        <begin position="7"/>
        <end position="146"/>
    </location>
</feature>
<comment type="caution">
    <text evidence="5">The sequence shown here is derived from an EMBL/GenBank/DDBJ whole genome shotgun (WGS) entry which is preliminary data.</text>
</comment>
<dbReference type="SUPFAM" id="SSF50475">
    <property type="entry name" value="FMN-binding split barrel"/>
    <property type="match status" value="1"/>
</dbReference>